<proteinExistence type="predicted"/>
<keyword evidence="3" id="KW-1185">Reference proteome</keyword>
<feature type="signal peptide" evidence="1">
    <location>
        <begin position="1"/>
        <end position="23"/>
    </location>
</feature>
<reference evidence="2 3" key="1">
    <citation type="submission" date="2023-06" db="EMBL/GenBank/DDBJ databases">
        <title>Cellulomonas sp. MW4 Whole genome sequence.</title>
        <authorList>
            <person name="Park S."/>
        </authorList>
    </citation>
    <scope>NUCLEOTIDE SEQUENCE [LARGE SCALE GENOMIC DNA]</scope>
    <source>
        <strain evidence="2 3">MW4</strain>
    </source>
</reference>
<evidence type="ECO:0000313" key="3">
    <source>
        <dbReference type="Proteomes" id="UP001529338"/>
    </source>
</evidence>
<dbReference type="RefSeq" id="WP_289455243.1">
    <property type="nucleotide sequence ID" value="NZ_JAUCGQ010000001.1"/>
</dbReference>
<organism evidence="2 3">
    <name type="scientific">Cellulomonas alba</name>
    <dbReference type="NCBI Taxonomy" id="3053467"/>
    <lineage>
        <taxon>Bacteria</taxon>
        <taxon>Bacillati</taxon>
        <taxon>Actinomycetota</taxon>
        <taxon>Actinomycetes</taxon>
        <taxon>Micrococcales</taxon>
        <taxon>Cellulomonadaceae</taxon>
        <taxon>Cellulomonas</taxon>
    </lineage>
</organism>
<evidence type="ECO:0008006" key="4">
    <source>
        <dbReference type="Google" id="ProtNLM"/>
    </source>
</evidence>
<accession>A0ABT7SHA7</accession>
<dbReference type="Proteomes" id="UP001529338">
    <property type="component" value="Unassembled WGS sequence"/>
</dbReference>
<comment type="caution">
    <text evidence="2">The sequence shown here is derived from an EMBL/GenBank/DDBJ whole genome shotgun (WGS) entry which is preliminary data.</text>
</comment>
<keyword evidence="1" id="KW-0732">Signal</keyword>
<dbReference type="EMBL" id="JAUCGQ010000001">
    <property type="protein sequence ID" value="MDM7855424.1"/>
    <property type="molecule type" value="Genomic_DNA"/>
</dbReference>
<name>A0ABT7SHA7_9CELL</name>
<protein>
    <recommendedName>
        <fullName evidence="4">CBM2 domain-containing protein</fullName>
    </recommendedName>
</protein>
<gene>
    <name evidence="2" type="ORF">QRT04_10830</name>
</gene>
<evidence type="ECO:0000313" key="2">
    <source>
        <dbReference type="EMBL" id="MDM7855424.1"/>
    </source>
</evidence>
<feature type="chain" id="PRO_5045998276" description="CBM2 domain-containing protein" evidence="1">
    <location>
        <begin position="24"/>
        <end position="178"/>
    </location>
</feature>
<sequence length="178" mass="18462">MTRRRGRLLVALLAVASFVVAGAAAHAVRPTAAAWQDPAYARATVSTAGWTVNSCQVRNGDGTVATSVPCTVQTGATVNYWGNAGSGQGNFSVSLNAPGISNTQYFTFTLTIPTATAPAWWSWANASITGTNNGITFGSRCAVLPQFSGTFPPNRGATVNVYIAFADNRSATPLCVTP</sequence>
<evidence type="ECO:0000256" key="1">
    <source>
        <dbReference type="SAM" id="SignalP"/>
    </source>
</evidence>